<dbReference type="RefSeq" id="WP_154407646.1">
    <property type="nucleotide sequence ID" value="NZ_VUNR01000024.1"/>
</dbReference>
<dbReference type="GeneID" id="96779423"/>
<dbReference type="PANTHER" id="PTHR43384:SF13">
    <property type="entry name" value="SLR0110 PROTEIN"/>
    <property type="match status" value="1"/>
</dbReference>
<dbReference type="Pfam" id="PF01656">
    <property type="entry name" value="CbiA"/>
    <property type="match status" value="1"/>
</dbReference>
<dbReference type="GO" id="GO:0005829">
    <property type="term" value="C:cytosol"/>
    <property type="evidence" value="ECO:0007669"/>
    <property type="project" value="TreeGrafter"/>
</dbReference>
<dbReference type="InterPro" id="IPR002586">
    <property type="entry name" value="CobQ/CobB/MinD/ParA_Nub-bd_dom"/>
</dbReference>
<dbReference type="AlphaFoldDB" id="A0A6I2UIC3"/>
<accession>A0A6I2UIC3</accession>
<sequence length="282" mass="31715">MPEDNISGVVLTFFSTASSVGKTLIGVNMASELARQGYRVCLVDYDLQFGDVANYLHIQVERSVKDVLETMNSRPDVPLQDCLTQYRYGMISFDVVPAPEFLDEAYNISADDCRRLIEKLRLLYDYVIIDTTSMFSVLNLAMLDLSTIVTFLGVVDFIPTIKNMKIGNDTLRTLNYDTNKIRLVLNRSDAKTRISMEDVERLLGGEFYHILPNDFKAASESIVTGVPLVLGGSDSVLATEIRKLISRYTNRAYDEDDGLPVFDHGEENGRRKSGGWFSKIFS</sequence>
<evidence type="ECO:0000259" key="1">
    <source>
        <dbReference type="Pfam" id="PF01656"/>
    </source>
</evidence>
<dbReference type="GO" id="GO:0016887">
    <property type="term" value="F:ATP hydrolysis activity"/>
    <property type="evidence" value="ECO:0007669"/>
    <property type="project" value="TreeGrafter"/>
</dbReference>
<protein>
    <submittedName>
        <fullName evidence="2">AAA family ATPase</fullName>
    </submittedName>
</protein>
<evidence type="ECO:0000313" key="2">
    <source>
        <dbReference type="EMBL" id="MSU09475.1"/>
    </source>
</evidence>
<dbReference type="InterPro" id="IPR027417">
    <property type="entry name" value="P-loop_NTPase"/>
</dbReference>
<dbReference type="EMBL" id="VUNR01000024">
    <property type="protein sequence ID" value="MSU09475.1"/>
    <property type="molecule type" value="Genomic_DNA"/>
</dbReference>
<dbReference type="Gene3D" id="3.40.50.300">
    <property type="entry name" value="P-loop containing nucleotide triphosphate hydrolases"/>
    <property type="match status" value="1"/>
</dbReference>
<dbReference type="Proteomes" id="UP000433181">
    <property type="component" value="Unassembled WGS sequence"/>
</dbReference>
<dbReference type="SUPFAM" id="SSF52540">
    <property type="entry name" value="P-loop containing nucleoside triphosphate hydrolases"/>
    <property type="match status" value="1"/>
</dbReference>
<dbReference type="GO" id="GO:0005524">
    <property type="term" value="F:ATP binding"/>
    <property type="evidence" value="ECO:0007669"/>
    <property type="project" value="TreeGrafter"/>
</dbReference>
<evidence type="ECO:0000313" key="3">
    <source>
        <dbReference type="Proteomes" id="UP000433181"/>
    </source>
</evidence>
<feature type="domain" description="CobQ/CobB/MinD/ParA nucleotide binding" evidence="1">
    <location>
        <begin position="12"/>
        <end position="217"/>
    </location>
</feature>
<proteinExistence type="predicted"/>
<name>A0A6I2UIC3_9FIRM</name>
<organism evidence="2 3">
    <name type="scientific">Anaerovibrio slackiae</name>
    <dbReference type="NCBI Taxonomy" id="2652309"/>
    <lineage>
        <taxon>Bacteria</taxon>
        <taxon>Bacillati</taxon>
        <taxon>Bacillota</taxon>
        <taxon>Negativicutes</taxon>
        <taxon>Selenomonadales</taxon>
        <taxon>Selenomonadaceae</taxon>
        <taxon>Anaerovibrio</taxon>
    </lineage>
</organism>
<dbReference type="GO" id="GO:0051782">
    <property type="term" value="P:negative regulation of cell division"/>
    <property type="evidence" value="ECO:0007669"/>
    <property type="project" value="TreeGrafter"/>
</dbReference>
<comment type="caution">
    <text evidence="2">The sequence shown here is derived from an EMBL/GenBank/DDBJ whole genome shotgun (WGS) entry which is preliminary data.</text>
</comment>
<dbReference type="PANTHER" id="PTHR43384">
    <property type="entry name" value="SEPTUM SITE-DETERMINING PROTEIN MIND HOMOLOG, CHLOROPLASTIC-RELATED"/>
    <property type="match status" value="1"/>
</dbReference>
<dbReference type="GO" id="GO:0009898">
    <property type="term" value="C:cytoplasmic side of plasma membrane"/>
    <property type="evidence" value="ECO:0007669"/>
    <property type="project" value="TreeGrafter"/>
</dbReference>
<dbReference type="InterPro" id="IPR050625">
    <property type="entry name" value="ParA/MinD_ATPase"/>
</dbReference>
<keyword evidence="3" id="KW-1185">Reference proteome</keyword>
<reference evidence="2 3" key="1">
    <citation type="submission" date="2019-08" db="EMBL/GenBank/DDBJ databases">
        <title>In-depth cultivation of the pig gut microbiome towards novel bacterial diversity and tailored functional studies.</title>
        <authorList>
            <person name="Wylensek D."/>
            <person name="Hitch T.C.A."/>
            <person name="Clavel T."/>
        </authorList>
    </citation>
    <scope>NUCLEOTIDE SEQUENCE [LARGE SCALE GENOMIC DNA]</scope>
    <source>
        <strain evidence="2 3">WCA-693-APC-5D-A</strain>
    </source>
</reference>
<gene>
    <name evidence="2" type="ORF">FYJ84_10835</name>
</gene>